<dbReference type="EMBL" id="OZ035835">
    <property type="protein sequence ID" value="CAL1577310.1"/>
    <property type="molecule type" value="Genomic_DNA"/>
</dbReference>
<accession>A0AAV2JIL3</accession>
<gene>
    <name evidence="1" type="ORF">KC01_LOCUS8679</name>
</gene>
<name>A0AAV2JIL3_KNICA</name>
<protein>
    <submittedName>
        <fullName evidence="1">Uncharacterized protein</fullName>
    </submittedName>
</protein>
<dbReference type="AlphaFoldDB" id="A0AAV2JIL3"/>
<dbReference type="Proteomes" id="UP001497482">
    <property type="component" value="Chromosome 13"/>
</dbReference>
<reference evidence="1 2" key="1">
    <citation type="submission" date="2024-04" db="EMBL/GenBank/DDBJ databases">
        <authorList>
            <person name="Waldvogel A.-M."/>
            <person name="Schoenle A."/>
        </authorList>
    </citation>
    <scope>NUCLEOTIDE SEQUENCE [LARGE SCALE GENOMIC DNA]</scope>
</reference>
<keyword evidence="2" id="KW-1185">Reference proteome</keyword>
<evidence type="ECO:0000313" key="2">
    <source>
        <dbReference type="Proteomes" id="UP001497482"/>
    </source>
</evidence>
<evidence type="ECO:0000313" key="1">
    <source>
        <dbReference type="EMBL" id="CAL1577310.1"/>
    </source>
</evidence>
<organism evidence="1 2">
    <name type="scientific">Knipowitschia caucasica</name>
    <name type="common">Caucasian dwarf goby</name>
    <name type="synonym">Pomatoschistus caucasicus</name>
    <dbReference type="NCBI Taxonomy" id="637954"/>
    <lineage>
        <taxon>Eukaryota</taxon>
        <taxon>Metazoa</taxon>
        <taxon>Chordata</taxon>
        <taxon>Craniata</taxon>
        <taxon>Vertebrata</taxon>
        <taxon>Euteleostomi</taxon>
        <taxon>Actinopterygii</taxon>
        <taxon>Neopterygii</taxon>
        <taxon>Teleostei</taxon>
        <taxon>Neoteleostei</taxon>
        <taxon>Acanthomorphata</taxon>
        <taxon>Gobiaria</taxon>
        <taxon>Gobiiformes</taxon>
        <taxon>Gobioidei</taxon>
        <taxon>Gobiidae</taxon>
        <taxon>Gobiinae</taxon>
        <taxon>Knipowitschia</taxon>
    </lineage>
</organism>
<proteinExistence type="predicted"/>
<sequence length="154" mass="17433">MPGHPRLPPFTACRGVTLLCPPSHLLPELSPAKPCCALLKQRTTNRSLAGPYPGAASQLSLYTERQVLAEFNQITSSKLGNDFVEALDCLTTQFIKLFKAKRGSAGAKLSKMVRHLDSCQRRWRKEKGTHQKRWWNCRKTLVTERSLKIIILLY</sequence>